<dbReference type="CDD" id="cd00325">
    <property type="entry name" value="chitinase_GH19"/>
    <property type="match status" value="1"/>
</dbReference>
<dbReference type="Pfam" id="PF01464">
    <property type="entry name" value="SLT"/>
    <property type="match status" value="1"/>
</dbReference>
<name>A0ABV8KV03_9ACTN</name>
<keyword evidence="1" id="KW-0611">Plant defense</keyword>
<dbReference type="SUPFAM" id="SSF53955">
    <property type="entry name" value="Lysozyme-like"/>
    <property type="match status" value="2"/>
</dbReference>
<keyword evidence="3" id="KW-0472">Membrane</keyword>
<evidence type="ECO:0000259" key="4">
    <source>
        <dbReference type="Pfam" id="PF00182"/>
    </source>
</evidence>
<keyword evidence="3" id="KW-0812">Transmembrane</keyword>
<dbReference type="InterPro" id="IPR023346">
    <property type="entry name" value="Lysozyme-like_dom_sf"/>
</dbReference>
<proteinExistence type="predicted"/>
<dbReference type="Gene3D" id="3.30.20.10">
    <property type="entry name" value="Endochitinase, domain 2"/>
    <property type="match status" value="1"/>
</dbReference>
<evidence type="ECO:0000256" key="1">
    <source>
        <dbReference type="ARBA" id="ARBA00022821"/>
    </source>
</evidence>
<keyword evidence="3" id="KW-1133">Transmembrane helix</keyword>
<protein>
    <submittedName>
        <fullName evidence="6">Glycoside hydrolase family 19 protein</fullName>
    </submittedName>
</protein>
<organism evidence="6 7">
    <name type="scientific">Micromonospora zhanjiangensis</name>
    <dbReference type="NCBI Taxonomy" id="1522057"/>
    <lineage>
        <taxon>Bacteria</taxon>
        <taxon>Bacillati</taxon>
        <taxon>Actinomycetota</taxon>
        <taxon>Actinomycetes</taxon>
        <taxon>Micromonosporales</taxon>
        <taxon>Micromonosporaceae</taxon>
        <taxon>Micromonospora</taxon>
    </lineage>
</organism>
<reference evidence="7" key="1">
    <citation type="journal article" date="2019" name="Int. J. Syst. Evol. Microbiol.">
        <title>The Global Catalogue of Microorganisms (GCM) 10K type strain sequencing project: providing services to taxonomists for standard genome sequencing and annotation.</title>
        <authorList>
            <consortium name="The Broad Institute Genomics Platform"/>
            <consortium name="The Broad Institute Genome Sequencing Center for Infectious Disease"/>
            <person name="Wu L."/>
            <person name="Ma J."/>
        </authorList>
    </citation>
    <scope>NUCLEOTIDE SEQUENCE [LARGE SCALE GENOMIC DNA]</scope>
    <source>
        <strain evidence="7">2902at01</strain>
    </source>
</reference>
<evidence type="ECO:0000313" key="7">
    <source>
        <dbReference type="Proteomes" id="UP001595868"/>
    </source>
</evidence>
<dbReference type="PANTHER" id="PTHR22595:SF79">
    <property type="entry name" value="CHITINASE 12"/>
    <property type="match status" value="1"/>
</dbReference>
<dbReference type="PANTHER" id="PTHR22595">
    <property type="entry name" value="CHITINASE-RELATED"/>
    <property type="match status" value="1"/>
</dbReference>
<keyword evidence="2" id="KW-1015">Disulfide bond</keyword>
<evidence type="ECO:0000256" key="2">
    <source>
        <dbReference type="ARBA" id="ARBA00023157"/>
    </source>
</evidence>
<dbReference type="Proteomes" id="UP001595868">
    <property type="component" value="Unassembled WGS sequence"/>
</dbReference>
<feature type="domain" description="Transglycosylase SLT" evidence="5">
    <location>
        <begin position="108"/>
        <end position="215"/>
    </location>
</feature>
<dbReference type="EMBL" id="JBHSBN010000024">
    <property type="protein sequence ID" value="MFC4109451.1"/>
    <property type="molecule type" value="Genomic_DNA"/>
</dbReference>
<dbReference type="InterPro" id="IPR008258">
    <property type="entry name" value="Transglycosylase_SLT_dom_1"/>
</dbReference>
<evidence type="ECO:0000313" key="6">
    <source>
        <dbReference type="EMBL" id="MFC4109451.1"/>
    </source>
</evidence>
<dbReference type="Gene3D" id="1.10.530.10">
    <property type="match status" value="2"/>
</dbReference>
<feature type="transmembrane region" description="Helical" evidence="3">
    <location>
        <begin position="21"/>
        <end position="54"/>
    </location>
</feature>
<gene>
    <name evidence="6" type="ORF">ACFOX0_26410</name>
</gene>
<keyword evidence="6" id="KW-0378">Hydrolase</keyword>
<evidence type="ECO:0000256" key="3">
    <source>
        <dbReference type="SAM" id="Phobius"/>
    </source>
</evidence>
<comment type="caution">
    <text evidence="6">The sequence shown here is derived from an EMBL/GenBank/DDBJ whole genome shotgun (WGS) entry which is preliminary data.</text>
</comment>
<feature type="domain" description="Glycoside hydrolase family 19 catalytic" evidence="4">
    <location>
        <begin position="273"/>
        <end position="471"/>
    </location>
</feature>
<accession>A0ABV8KV03</accession>
<dbReference type="Pfam" id="PF00182">
    <property type="entry name" value="Glyco_hydro_19"/>
    <property type="match status" value="1"/>
</dbReference>
<sequence length="471" mass="48909">MRVNKLLAAKHAGQSALKPNATNIMLALVGLIGFGPLIALAVVALVVIIAIIAVLGGASSPGGAGNQAGSGATSDMITAMTGDGKGTFAEDRLPRSDVAEPIKAAAKECDLISPAILAAQIEVESGFTPDKVGPNGEQGISQLPPDVFTKYGKDDDNNGRTSALDIADSIHAQARYLCALAKDLKKLLDEKKLTGDLLTLTLFAYRAGLDAVTKSGGGQLVDPQSYPVQVRSRFKKYLTDAPSPGASPTVSDGTPPVVGKKQVVPPGSGLTEARFDAMFPSRNPFYTYDGLVAAMATFPAFAGTGDATVKGQELAAFLANIDHESGGLVYVEEINQSVWGDYCDAGQPYGCPAGKTAYHGRGPIQLSWNTNYKAAGDALGVDLLGNPDQVKNDPTVAWRTALWFWMTRSGAGSMTAHAAITGGAGFGETIRSINGARECNGGNAGQVQSRISSYQRFTAALGVEPGEKLSC</sequence>
<evidence type="ECO:0000259" key="5">
    <source>
        <dbReference type="Pfam" id="PF01464"/>
    </source>
</evidence>
<dbReference type="InterPro" id="IPR000726">
    <property type="entry name" value="Glyco_hydro_19_cat"/>
</dbReference>
<dbReference type="RefSeq" id="WP_377550806.1">
    <property type="nucleotide sequence ID" value="NZ_JBHSBN010000024.1"/>
</dbReference>
<dbReference type="GO" id="GO:0016787">
    <property type="term" value="F:hydrolase activity"/>
    <property type="evidence" value="ECO:0007669"/>
    <property type="project" value="UniProtKB-KW"/>
</dbReference>
<keyword evidence="7" id="KW-1185">Reference proteome</keyword>